<feature type="domain" description="PpiC" evidence="4">
    <location>
        <begin position="229"/>
        <end position="319"/>
    </location>
</feature>
<dbReference type="Pfam" id="PF09312">
    <property type="entry name" value="SurA_N"/>
    <property type="match status" value="1"/>
</dbReference>
<accession>A0A2G9YSW8</accession>
<dbReference type="Gene3D" id="1.10.4030.10">
    <property type="entry name" value="Porin chaperone SurA, peptide-binding domain"/>
    <property type="match status" value="1"/>
</dbReference>
<feature type="transmembrane region" description="Helical" evidence="3">
    <location>
        <begin position="72"/>
        <end position="92"/>
    </location>
</feature>
<dbReference type="SUPFAM" id="SSF109998">
    <property type="entry name" value="Triger factor/SurA peptide-binding domain-like"/>
    <property type="match status" value="1"/>
</dbReference>
<comment type="caution">
    <text evidence="5">The sequence shown here is derived from an EMBL/GenBank/DDBJ whole genome shotgun (WGS) entry which is preliminary data.</text>
</comment>
<dbReference type="PANTHER" id="PTHR47245:SF2">
    <property type="entry name" value="PEPTIDYL-PROLYL CIS-TRANS ISOMERASE HP_0175-RELATED"/>
    <property type="match status" value="1"/>
</dbReference>
<gene>
    <name evidence="5" type="ORF">COX39_00860</name>
</gene>
<dbReference type="InterPro" id="IPR023058">
    <property type="entry name" value="PPIase_PpiC_CS"/>
</dbReference>
<dbReference type="GO" id="GO:0003755">
    <property type="term" value="F:peptidyl-prolyl cis-trans isomerase activity"/>
    <property type="evidence" value="ECO:0007669"/>
    <property type="project" value="UniProtKB-KW"/>
</dbReference>
<evidence type="ECO:0000256" key="3">
    <source>
        <dbReference type="SAM" id="Phobius"/>
    </source>
</evidence>
<evidence type="ECO:0000256" key="2">
    <source>
        <dbReference type="PROSITE-ProRule" id="PRU00278"/>
    </source>
</evidence>
<organism evidence="5 6">
    <name type="scientific">Candidatus Nealsonbacteria bacterium CG23_combo_of_CG06-09_8_20_14_all_40_13</name>
    <dbReference type="NCBI Taxonomy" id="1974724"/>
    <lineage>
        <taxon>Bacteria</taxon>
        <taxon>Candidatus Nealsoniibacteriota</taxon>
    </lineage>
</organism>
<proteinExistence type="predicted"/>
<dbReference type="Gene3D" id="3.10.50.40">
    <property type="match status" value="1"/>
</dbReference>
<reference evidence="5 6" key="1">
    <citation type="submission" date="2017-09" db="EMBL/GenBank/DDBJ databases">
        <title>Depth-based differentiation of microbial function through sediment-hosted aquifers and enrichment of novel symbionts in the deep terrestrial subsurface.</title>
        <authorList>
            <person name="Probst A.J."/>
            <person name="Ladd B."/>
            <person name="Jarett J.K."/>
            <person name="Geller-Mcgrath D.E."/>
            <person name="Sieber C.M."/>
            <person name="Emerson J.B."/>
            <person name="Anantharaman K."/>
            <person name="Thomas B.C."/>
            <person name="Malmstrom R."/>
            <person name="Stieglmeier M."/>
            <person name="Klingl A."/>
            <person name="Woyke T."/>
            <person name="Ryan C.M."/>
            <person name="Banfield J.F."/>
        </authorList>
    </citation>
    <scope>NUCLEOTIDE SEQUENCE [LARGE SCALE GENOMIC DNA]</scope>
    <source>
        <strain evidence="5">CG23_combo_of_CG06-09_8_20_14_all_40_13</strain>
    </source>
</reference>
<dbReference type="InterPro" id="IPR000297">
    <property type="entry name" value="PPIase_PpiC"/>
</dbReference>
<dbReference type="Pfam" id="PF13616">
    <property type="entry name" value="Rotamase_3"/>
    <property type="match status" value="1"/>
</dbReference>
<keyword evidence="3" id="KW-0472">Membrane</keyword>
<dbReference type="PROSITE" id="PS01096">
    <property type="entry name" value="PPIC_PPIASE_1"/>
    <property type="match status" value="1"/>
</dbReference>
<keyword evidence="2" id="KW-0413">Isomerase</keyword>
<keyword evidence="3" id="KW-0812">Transmembrane</keyword>
<sequence length="346" mass="39926">MDNNLQDEMQQSGAGADGSIFRKILNKIINFFLVIWQKIRQFKLSYVKNFFIAIGRFYGHKPKNSKEFGQAALKYLLTLYLIGLIFFAVVLYKYEWENRYTKIAVRVFPLPAAFIGNHVIWESNFQKQIGYLRNYSEKTSQPLDDKKTLYRRVLDQMIDSEIIQMQASRMNVKVTDKEIADNWQKIIDESGGKDQVDKVLSELYGISEPEFKQLILSQLLASKIQSDKIMQVNAAHILIKDENRAKEILDRAKKGEDFGALAKEFSEDAGSRDKGGSLGWFSTGTMVPEFEKAAFALEKSQISDLVKTEFGFHIIKLEDKKGDIPKGFNDWLSEVRKKTFVWRLAR</sequence>
<name>A0A2G9YSW8_9BACT</name>
<evidence type="ECO:0000259" key="4">
    <source>
        <dbReference type="PROSITE" id="PS50198"/>
    </source>
</evidence>
<dbReference type="PANTHER" id="PTHR47245">
    <property type="entry name" value="PEPTIDYLPROLYL ISOMERASE"/>
    <property type="match status" value="1"/>
</dbReference>
<dbReference type="InterPro" id="IPR027304">
    <property type="entry name" value="Trigger_fact/SurA_dom_sf"/>
</dbReference>
<keyword evidence="1" id="KW-0574">Periplasm</keyword>
<evidence type="ECO:0000313" key="5">
    <source>
        <dbReference type="EMBL" id="PIP21833.1"/>
    </source>
</evidence>
<dbReference type="SUPFAM" id="SSF54534">
    <property type="entry name" value="FKBP-like"/>
    <property type="match status" value="1"/>
</dbReference>
<dbReference type="PROSITE" id="PS50198">
    <property type="entry name" value="PPIC_PPIASE_2"/>
    <property type="match status" value="1"/>
</dbReference>
<dbReference type="InterPro" id="IPR015391">
    <property type="entry name" value="SurA_N"/>
</dbReference>
<dbReference type="EMBL" id="PCRM01000014">
    <property type="protein sequence ID" value="PIP21833.1"/>
    <property type="molecule type" value="Genomic_DNA"/>
</dbReference>
<evidence type="ECO:0000256" key="1">
    <source>
        <dbReference type="ARBA" id="ARBA00022764"/>
    </source>
</evidence>
<evidence type="ECO:0000313" key="6">
    <source>
        <dbReference type="Proteomes" id="UP000231567"/>
    </source>
</evidence>
<keyword evidence="2" id="KW-0697">Rotamase</keyword>
<keyword evidence="3" id="KW-1133">Transmembrane helix</keyword>
<dbReference type="AlphaFoldDB" id="A0A2G9YSW8"/>
<dbReference type="Proteomes" id="UP000231567">
    <property type="component" value="Unassembled WGS sequence"/>
</dbReference>
<dbReference type="InterPro" id="IPR046357">
    <property type="entry name" value="PPIase_dom_sf"/>
</dbReference>
<protein>
    <recommendedName>
        <fullName evidence="4">PpiC domain-containing protein</fullName>
    </recommendedName>
</protein>
<dbReference type="InterPro" id="IPR050245">
    <property type="entry name" value="PrsA_foldase"/>
</dbReference>